<name>A0A1L9NPK2_ASPTC</name>
<evidence type="ECO:0000313" key="2">
    <source>
        <dbReference type="EMBL" id="OJI91132.1"/>
    </source>
</evidence>
<dbReference type="EMBL" id="KV878176">
    <property type="protein sequence ID" value="OJI91132.1"/>
    <property type="molecule type" value="Genomic_DNA"/>
</dbReference>
<evidence type="ECO:0000313" key="3">
    <source>
        <dbReference type="Proteomes" id="UP000184304"/>
    </source>
</evidence>
<feature type="compositionally biased region" description="Polar residues" evidence="1">
    <location>
        <begin position="86"/>
        <end position="102"/>
    </location>
</feature>
<gene>
    <name evidence="2" type="ORF">ASPTUDRAFT_293164</name>
</gene>
<organism evidence="2 3">
    <name type="scientific">Aspergillus tubingensis (strain CBS 134.48)</name>
    <dbReference type="NCBI Taxonomy" id="767770"/>
    <lineage>
        <taxon>Eukaryota</taxon>
        <taxon>Fungi</taxon>
        <taxon>Dikarya</taxon>
        <taxon>Ascomycota</taxon>
        <taxon>Pezizomycotina</taxon>
        <taxon>Eurotiomycetes</taxon>
        <taxon>Eurotiomycetidae</taxon>
        <taxon>Eurotiales</taxon>
        <taxon>Aspergillaceae</taxon>
        <taxon>Aspergillus</taxon>
        <taxon>Aspergillus subgen. Circumdati</taxon>
    </lineage>
</organism>
<accession>A0A1L9NPK2</accession>
<evidence type="ECO:0000256" key="1">
    <source>
        <dbReference type="SAM" id="MobiDB-lite"/>
    </source>
</evidence>
<dbReference type="AlphaFoldDB" id="A0A1L9NPK2"/>
<proteinExistence type="predicted"/>
<feature type="region of interest" description="Disordered" evidence="1">
    <location>
        <begin position="65"/>
        <end position="103"/>
    </location>
</feature>
<keyword evidence="3" id="KW-1185">Reference proteome</keyword>
<protein>
    <submittedName>
        <fullName evidence="2">Uncharacterized protein</fullName>
    </submittedName>
</protein>
<dbReference type="Proteomes" id="UP000184304">
    <property type="component" value="Unassembled WGS sequence"/>
</dbReference>
<sequence>MLEIDTHGSSSFHLHLFEVKRFDHYFPLFNSVLYFYLLGWRGWLNISPGGEWHYPATDGEMYASSTVASTNECESGHGSTAEPMRTRSNPENPEAQRSTGETQAYAADPWDAATAGLGMFPSSLLSPSPSCFLLLAGSPAAHRCWVSRKSN</sequence>
<dbReference type="VEuPathDB" id="FungiDB:ASPTUDRAFT_293164"/>
<reference evidence="3" key="1">
    <citation type="journal article" date="2017" name="Genome Biol.">
        <title>Comparative genomics reveals high biological diversity and specific adaptations in the industrially and medically important fungal genus Aspergillus.</title>
        <authorList>
            <person name="de Vries R.P."/>
            <person name="Riley R."/>
            <person name="Wiebenga A."/>
            <person name="Aguilar-Osorio G."/>
            <person name="Amillis S."/>
            <person name="Uchima C.A."/>
            <person name="Anderluh G."/>
            <person name="Asadollahi M."/>
            <person name="Askin M."/>
            <person name="Barry K."/>
            <person name="Battaglia E."/>
            <person name="Bayram O."/>
            <person name="Benocci T."/>
            <person name="Braus-Stromeyer S.A."/>
            <person name="Caldana C."/>
            <person name="Canovas D."/>
            <person name="Cerqueira G.C."/>
            <person name="Chen F."/>
            <person name="Chen W."/>
            <person name="Choi C."/>
            <person name="Clum A."/>
            <person name="Dos Santos R.A."/>
            <person name="Damasio A.R."/>
            <person name="Diallinas G."/>
            <person name="Emri T."/>
            <person name="Fekete E."/>
            <person name="Flipphi M."/>
            <person name="Freyberg S."/>
            <person name="Gallo A."/>
            <person name="Gournas C."/>
            <person name="Habgood R."/>
            <person name="Hainaut M."/>
            <person name="Harispe M.L."/>
            <person name="Henrissat B."/>
            <person name="Hilden K.S."/>
            <person name="Hope R."/>
            <person name="Hossain A."/>
            <person name="Karabika E."/>
            <person name="Karaffa L."/>
            <person name="Karanyi Z."/>
            <person name="Krasevec N."/>
            <person name="Kuo A."/>
            <person name="Kusch H."/>
            <person name="LaButti K."/>
            <person name="Lagendijk E.L."/>
            <person name="Lapidus A."/>
            <person name="Levasseur A."/>
            <person name="Lindquist E."/>
            <person name="Lipzen A."/>
            <person name="Logrieco A.F."/>
            <person name="MacCabe A."/>
            <person name="Maekelae M.R."/>
            <person name="Malavazi I."/>
            <person name="Melin P."/>
            <person name="Meyer V."/>
            <person name="Mielnichuk N."/>
            <person name="Miskei M."/>
            <person name="Molnar A.P."/>
            <person name="Mule G."/>
            <person name="Ngan C.Y."/>
            <person name="Orejas M."/>
            <person name="Orosz E."/>
            <person name="Ouedraogo J.P."/>
            <person name="Overkamp K.M."/>
            <person name="Park H.-S."/>
            <person name="Perrone G."/>
            <person name="Piumi F."/>
            <person name="Punt P.J."/>
            <person name="Ram A.F."/>
            <person name="Ramon A."/>
            <person name="Rauscher S."/>
            <person name="Record E."/>
            <person name="Riano-Pachon D.M."/>
            <person name="Robert V."/>
            <person name="Roehrig J."/>
            <person name="Ruller R."/>
            <person name="Salamov A."/>
            <person name="Salih N.S."/>
            <person name="Samson R.A."/>
            <person name="Sandor E."/>
            <person name="Sanguinetti M."/>
            <person name="Schuetze T."/>
            <person name="Sepcic K."/>
            <person name="Shelest E."/>
            <person name="Sherlock G."/>
            <person name="Sophianopoulou V."/>
            <person name="Squina F.M."/>
            <person name="Sun H."/>
            <person name="Susca A."/>
            <person name="Todd R.B."/>
            <person name="Tsang A."/>
            <person name="Unkles S.E."/>
            <person name="van de Wiele N."/>
            <person name="van Rossen-Uffink D."/>
            <person name="Oliveira J.V."/>
            <person name="Vesth T.C."/>
            <person name="Visser J."/>
            <person name="Yu J.-H."/>
            <person name="Zhou M."/>
            <person name="Andersen M.R."/>
            <person name="Archer D.B."/>
            <person name="Baker S.E."/>
            <person name="Benoit I."/>
            <person name="Brakhage A.A."/>
            <person name="Braus G.H."/>
            <person name="Fischer R."/>
            <person name="Frisvad J.C."/>
            <person name="Goldman G.H."/>
            <person name="Houbraken J."/>
            <person name="Oakley B."/>
            <person name="Pocsi I."/>
            <person name="Scazzocchio C."/>
            <person name="Seiboth B."/>
            <person name="vanKuyk P.A."/>
            <person name="Wortman J."/>
            <person name="Dyer P.S."/>
            <person name="Grigoriev I.V."/>
        </authorList>
    </citation>
    <scope>NUCLEOTIDE SEQUENCE [LARGE SCALE GENOMIC DNA]</scope>
    <source>
        <strain evidence="3">CBS 134.48</strain>
    </source>
</reference>